<evidence type="ECO:0000313" key="2">
    <source>
        <dbReference type="Proteomes" id="UP001515480"/>
    </source>
</evidence>
<comment type="caution">
    <text evidence="1">The sequence shown here is derived from an EMBL/GenBank/DDBJ whole genome shotgun (WGS) entry which is preliminary data.</text>
</comment>
<name>A0AB34JX93_PRYPA</name>
<dbReference type="Proteomes" id="UP001515480">
    <property type="component" value="Unassembled WGS sequence"/>
</dbReference>
<evidence type="ECO:0000313" key="1">
    <source>
        <dbReference type="EMBL" id="KAL1525280.1"/>
    </source>
</evidence>
<accession>A0AB34JX93</accession>
<dbReference type="AlphaFoldDB" id="A0AB34JX93"/>
<proteinExistence type="predicted"/>
<sequence>MAAAACAWNQPLPVLLGRPAVSPLVDRTFLHFGGLPHAFAPLEPLRIPGEDVATAAFLENCTVRANDTSPWARAAAEARAGGPLRLVVLGTSPTTGCGSAEDVTIAAYEPGPQHNRSMGFSRRCDPTRSWGRHLRDFLVRLLGPLAPEVSIKSKNAASAVWFARCCRERVPHDAHVVLLEVLTNVFGSDLKALIRAVRRAAPSAAIAFVMWPSFGSMRTHRDWPPRTRRAPTPSISNAS</sequence>
<dbReference type="EMBL" id="JBGBPQ010000004">
    <property type="protein sequence ID" value="KAL1525280.1"/>
    <property type="molecule type" value="Genomic_DNA"/>
</dbReference>
<organism evidence="1 2">
    <name type="scientific">Prymnesium parvum</name>
    <name type="common">Toxic golden alga</name>
    <dbReference type="NCBI Taxonomy" id="97485"/>
    <lineage>
        <taxon>Eukaryota</taxon>
        <taxon>Haptista</taxon>
        <taxon>Haptophyta</taxon>
        <taxon>Prymnesiophyceae</taxon>
        <taxon>Prymnesiales</taxon>
        <taxon>Prymnesiaceae</taxon>
        <taxon>Prymnesium</taxon>
    </lineage>
</organism>
<protein>
    <submittedName>
        <fullName evidence="1">Uncharacterized protein</fullName>
    </submittedName>
</protein>
<keyword evidence="2" id="KW-1185">Reference proteome</keyword>
<reference evidence="1 2" key="1">
    <citation type="journal article" date="2024" name="Science">
        <title>Giant polyketide synthase enzymes in the biosynthesis of giant marine polyether toxins.</title>
        <authorList>
            <person name="Fallon T.R."/>
            <person name="Shende V.V."/>
            <person name="Wierzbicki I.H."/>
            <person name="Pendleton A.L."/>
            <person name="Watervoot N.F."/>
            <person name="Auber R.P."/>
            <person name="Gonzalez D.J."/>
            <person name="Wisecaver J.H."/>
            <person name="Moore B.S."/>
        </authorList>
    </citation>
    <scope>NUCLEOTIDE SEQUENCE [LARGE SCALE GENOMIC DNA]</scope>
    <source>
        <strain evidence="1 2">12B1</strain>
    </source>
</reference>
<gene>
    <name evidence="1" type="ORF">AB1Y20_020143</name>
</gene>